<dbReference type="GO" id="GO:0005739">
    <property type="term" value="C:mitochondrion"/>
    <property type="evidence" value="ECO:0007669"/>
    <property type="project" value="TreeGrafter"/>
</dbReference>
<sequence length="150" mass="17744">MAKPPQRDIIKIIFQNFFKSLRPRQIRGNYIGEDYFGNKYFEIPADPSIGKRKASRWFEPANKEAFDQELTAEWEAWLRGRREEPPTKEELVRNLQIMDMKKRNAAELDAKYGKKDDQGKLVAPEKETIGTFPKYKEYEIIPSKDPEKKF</sequence>
<comment type="similarity">
    <text evidence="1">Belongs to the complex I NDUFA12 subunit family.</text>
</comment>
<keyword evidence="3" id="KW-1185">Reference proteome</keyword>
<dbReference type="GO" id="GO:0032981">
    <property type="term" value="P:mitochondrial respiratory chain complex I assembly"/>
    <property type="evidence" value="ECO:0007669"/>
    <property type="project" value="TreeGrafter"/>
</dbReference>
<dbReference type="Pfam" id="PF05071">
    <property type="entry name" value="NDUFA12"/>
    <property type="match status" value="1"/>
</dbReference>
<dbReference type="OMA" id="FIWRNFL"/>
<protein>
    <recommendedName>
        <fullName evidence="4">Mimitin, mitochondrial</fullName>
    </recommendedName>
</protein>
<organism evidence="2 3">
    <name type="scientific">Lucilia cuprina</name>
    <name type="common">Green bottle fly</name>
    <name type="synonym">Australian sheep blowfly</name>
    <dbReference type="NCBI Taxonomy" id="7375"/>
    <lineage>
        <taxon>Eukaryota</taxon>
        <taxon>Metazoa</taxon>
        <taxon>Ecdysozoa</taxon>
        <taxon>Arthropoda</taxon>
        <taxon>Hexapoda</taxon>
        <taxon>Insecta</taxon>
        <taxon>Pterygota</taxon>
        <taxon>Neoptera</taxon>
        <taxon>Endopterygota</taxon>
        <taxon>Diptera</taxon>
        <taxon>Brachycera</taxon>
        <taxon>Muscomorpha</taxon>
        <taxon>Oestroidea</taxon>
        <taxon>Calliphoridae</taxon>
        <taxon>Luciliinae</taxon>
        <taxon>Lucilia</taxon>
    </lineage>
</organism>
<dbReference type="PANTHER" id="PTHR32470:SF2">
    <property type="entry name" value="NADH DEHYDROGENASE [UBIQUINONE] 1 ALPHA SUBCOMPLEX ASSEMBLY FACTOR 2"/>
    <property type="match status" value="1"/>
</dbReference>
<dbReference type="OrthoDB" id="10255576at2759"/>
<reference evidence="2 3" key="1">
    <citation type="journal article" date="2015" name="Nat. Commun.">
        <title>Lucilia cuprina genome unlocks parasitic fly biology to underpin future interventions.</title>
        <authorList>
            <person name="Anstead C.A."/>
            <person name="Korhonen P.K."/>
            <person name="Young N.D."/>
            <person name="Hall R.S."/>
            <person name="Jex A.R."/>
            <person name="Murali S.C."/>
            <person name="Hughes D.S."/>
            <person name="Lee S.F."/>
            <person name="Perry T."/>
            <person name="Stroehlein A.J."/>
            <person name="Ansell B.R."/>
            <person name="Breugelmans B."/>
            <person name="Hofmann A."/>
            <person name="Qu J."/>
            <person name="Dugan S."/>
            <person name="Lee S.L."/>
            <person name="Chao H."/>
            <person name="Dinh H."/>
            <person name="Han Y."/>
            <person name="Doddapaneni H.V."/>
            <person name="Worley K.C."/>
            <person name="Muzny D.M."/>
            <person name="Ioannidis P."/>
            <person name="Waterhouse R.M."/>
            <person name="Zdobnov E.M."/>
            <person name="James P.J."/>
            <person name="Bagnall N.H."/>
            <person name="Kotze A.C."/>
            <person name="Gibbs R.A."/>
            <person name="Richards S."/>
            <person name="Batterham P."/>
            <person name="Gasser R.B."/>
        </authorList>
    </citation>
    <scope>NUCLEOTIDE SEQUENCE [LARGE SCALE GENOMIC DNA]</scope>
    <source>
        <strain evidence="2 3">LS</strain>
        <tissue evidence="2">Full body</tissue>
    </source>
</reference>
<dbReference type="STRING" id="7375.A0A0L0C5X9"/>
<dbReference type="Proteomes" id="UP000037069">
    <property type="component" value="Unassembled WGS sequence"/>
</dbReference>
<evidence type="ECO:0000313" key="2">
    <source>
        <dbReference type="EMBL" id="KNC27803.1"/>
    </source>
</evidence>
<evidence type="ECO:0000313" key="3">
    <source>
        <dbReference type="Proteomes" id="UP000037069"/>
    </source>
</evidence>
<dbReference type="AlphaFoldDB" id="A0A0L0C5X9"/>
<dbReference type="EMBL" id="JRES01000842">
    <property type="protein sequence ID" value="KNC27803.1"/>
    <property type="molecule type" value="Genomic_DNA"/>
</dbReference>
<gene>
    <name evidence="2" type="ORF">FF38_07971</name>
</gene>
<name>A0A0L0C5X9_LUCCU</name>
<proteinExistence type="inferred from homology"/>
<evidence type="ECO:0008006" key="4">
    <source>
        <dbReference type="Google" id="ProtNLM"/>
    </source>
</evidence>
<dbReference type="InterPro" id="IPR007763">
    <property type="entry name" value="NDUFA12"/>
</dbReference>
<dbReference type="PANTHER" id="PTHR32470">
    <property type="entry name" value="ADH DEHYDROGENASE [UBIQUINONE] 1 ALPHA SUBCOMPLEX ASSEMBLY FACTOR 2"/>
    <property type="match status" value="1"/>
</dbReference>
<comment type="caution">
    <text evidence="2">The sequence shown here is derived from an EMBL/GenBank/DDBJ whole genome shotgun (WGS) entry which is preliminary data.</text>
</comment>
<dbReference type="GO" id="GO:0045271">
    <property type="term" value="C:respiratory chain complex I"/>
    <property type="evidence" value="ECO:0007669"/>
    <property type="project" value="InterPro"/>
</dbReference>
<accession>A0A0L0C5X9</accession>
<evidence type="ECO:0000256" key="1">
    <source>
        <dbReference type="ARBA" id="ARBA00007355"/>
    </source>
</evidence>
<dbReference type="InterPro" id="IPR052618">
    <property type="entry name" value="ComplexI_NDUFA12"/>
</dbReference>